<keyword evidence="2" id="KW-0413">Isomerase</keyword>
<comment type="similarity">
    <text evidence="1">Belongs to the PhzF family.</text>
</comment>
<dbReference type="GO" id="GO:0005737">
    <property type="term" value="C:cytoplasm"/>
    <property type="evidence" value="ECO:0007669"/>
    <property type="project" value="TreeGrafter"/>
</dbReference>
<reference evidence="3 4" key="1">
    <citation type="submission" date="2013-07" db="EMBL/GenBank/DDBJ databases">
        <title>Draft genome sequence of Pseudoalteromonas luteoviolacea 2ta16.</title>
        <authorList>
            <person name="Allen E.E."/>
            <person name="Azam F."/>
            <person name="Podell S."/>
        </authorList>
    </citation>
    <scope>NUCLEOTIDE SEQUENCE [LARGE SCALE GENOMIC DNA]</scope>
    <source>
        <strain evidence="3 4">2ta16</strain>
    </source>
</reference>
<proteinExistence type="inferred from homology"/>
<evidence type="ECO:0000313" key="4">
    <source>
        <dbReference type="Proteomes" id="UP000017820"/>
    </source>
</evidence>
<dbReference type="Gene3D" id="3.10.310.10">
    <property type="entry name" value="Diaminopimelate Epimerase, Chain A, domain 1"/>
    <property type="match status" value="2"/>
</dbReference>
<dbReference type="Proteomes" id="UP000017820">
    <property type="component" value="Unassembled WGS sequence"/>
</dbReference>
<dbReference type="PATRIC" id="fig|1353533.3.peg.4855"/>
<protein>
    <submittedName>
        <fullName evidence="3">Putative PhzC/PhzF related epimerase</fullName>
    </submittedName>
</protein>
<sequence length="290" mass="32855">MANIPLTSNYSIFRWEHTLLKKHIEDTHKNAVFVRQVFCSGRYKGNTAHVKLCVNLAEFTNDVYLQSVAIRNGVAATVFIFVQPDGPHLIRWFSPHGEIQFCGHGTLAAADVLITFLNSSQETLNFQSVSHSICVKRTASSKYIMFLPQPELRISSLTHDMHNIFGQEVRNLKQTKSENGYFVAQLPNRDSLLKFDFAVDKYCQTTRRALVVTTRDDNHSNTLYFRYFAPQYGVKEDSATGSAAPLLAAFWQLPNNQVFNCFQLSSHGAFYQISRESNQVCVFASVQTPP</sequence>
<evidence type="ECO:0000256" key="2">
    <source>
        <dbReference type="ARBA" id="ARBA00023235"/>
    </source>
</evidence>
<dbReference type="EMBL" id="AUSV01000133">
    <property type="protein sequence ID" value="ESP91044.1"/>
    <property type="molecule type" value="Genomic_DNA"/>
</dbReference>
<dbReference type="InterPro" id="IPR003719">
    <property type="entry name" value="Phenazine_PhzF-like"/>
</dbReference>
<dbReference type="PANTHER" id="PTHR13774:SF17">
    <property type="entry name" value="PHENAZINE BIOSYNTHESIS-LIKE DOMAIN-CONTAINING PROTEIN"/>
    <property type="match status" value="1"/>
</dbReference>
<dbReference type="PANTHER" id="PTHR13774">
    <property type="entry name" value="PHENAZINE BIOSYNTHESIS PROTEIN"/>
    <property type="match status" value="1"/>
</dbReference>
<name>V4HSY5_PSEL2</name>
<dbReference type="SUPFAM" id="SSF54506">
    <property type="entry name" value="Diaminopimelate epimerase-like"/>
    <property type="match status" value="1"/>
</dbReference>
<dbReference type="AlphaFoldDB" id="V4HSY5"/>
<organism evidence="3 4">
    <name type="scientific">Pseudoalteromonas luteoviolacea (strain 2ta16)</name>
    <dbReference type="NCBI Taxonomy" id="1353533"/>
    <lineage>
        <taxon>Bacteria</taxon>
        <taxon>Pseudomonadati</taxon>
        <taxon>Pseudomonadota</taxon>
        <taxon>Gammaproteobacteria</taxon>
        <taxon>Alteromonadales</taxon>
        <taxon>Pseudoalteromonadaceae</taxon>
        <taxon>Pseudoalteromonas</taxon>
    </lineage>
</organism>
<evidence type="ECO:0000313" key="3">
    <source>
        <dbReference type="EMBL" id="ESP91044.1"/>
    </source>
</evidence>
<gene>
    <name evidence="3" type="ORF">PL2TA16_01435</name>
</gene>
<accession>V4HSY5</accession>
<comment type="caution">
    <text evidence="3">The sequence shown here is derived from an EMBL/GenBank/DDBJ whole genome shotgun (WGS) entry which is preliminary data.</text>
</comment>
<evidence type="ECO:0000256" key="1">
    <source>
        <dbReference type="ARBA" id="ARBA00008270"/>
    </source>
</evidence>
<dbReference type="GO" id="GO:0016853">
    <property type="term" value="F:isomerase activity"/>
    <property type="evidence" value="ECO:0007669"/>
    <property type="project" value="UniProtKB-KW"/>
</dbReference>
<dbReference type="Pfam" id="PF02567">
    <property type="entry name" value="PhzC-PhzF"/>
    <property type="match status" value="1"/>
</dbReference>